<evidence type="ECO:0000313" key="3">
    <source>
        <dbReference type="Proteomes" id="UP000199614"/>
    </source>
</evidence>
<reference evidence="2 3" key="1">
    <citation type="submission" date="2016-10" db="EMBL/GenBank/DDBJ databases">
        <authorList>
            <person name="de Groot N.N."/>
        </authorList>
    </citation>
    <scope>NUCLEOTIDE SEQUENCE [LARGE SCALE GENOMIC DNA]</scope>
    <source>
        <strain evidence="2 3">CGMCC 4.1877</strain>
    </source>
</reference>
<proteinExistence type="predicted"/>
<evidence type="ECO:0000256" key="1">
    <source>
        <dbReference type="SAM" id="Phobius"/>
    </source>
</evidence>
<keyword evidence="1" id="KW-1133">Transmembrane helix</keyword>
<protein>
    <submittedName>
        <fullName evidence="2">Uncharacterized protein</fullName>
    </submittedName>
</protein>
<evidence type="ECO:0000313" key="2">
    <source>
        <dbReference type="EMBL" id="SFO08675.1"/>
    </source>
</evidence>
<sequence>MSMQELPPSYPVLIESFGWVVEPGLIVLAVLTVLGLGGLPG</sequence>
<dbReference type="Proteomes" id="UP000199614">
    <property type="component" value="Unassembled WGS sequence"/>
</dbReference>
<name>A0A1I5EB75_PSUAM</name>
<gene>
    <name evidence="2" type="ORF">SAMN05216207_10304</name>
</gene>
<dbReference type="AlphaFoldDB" id="A0A1I5EB75"/>
<dbReference type="EMBL" id="FOUY01000030">
    <property type="protein sequence ID" value="SFO08675.1"/>
    <property type="molecule type" value="Genomic_DNA"/>
</dbReference>
<feature type="transmembrane region" description="Helical" evidence="1">
    <location>
        <begin position="20"/>
        <end position="39"/>
    </location>
</feature>
<organism evidence="2 3">
    <name type="scientific">Pseudonocardia ammonioxydans</name>
    <dbReference type="NCBI Taxonomy" id="260086"/>
    <lineage>
        <taxon>Bacteria</taxon>
        <taxon>Bacillati</taxon>
        <taxon>Actinomycetota</taxon>
        <taxon>Actinomycetes</taxon>
        <taxon>Pseudonocardiales</taxon>
        <taxon>Pseudonocardiaceae</taxon>
        <taxon>Pseudonocardia</taxon>
    </lineage>
</organism>
<accession>A0A1I5EB75</accession>
<keyword evidence="1" id="KW-0472">Membrane</keyword>
<keyword evidence="3" id="KW-1185">Reference proteome</keyword>
<keyword evidence="1" id="KW-0812">Transmembrane</keyword>
<dbReference type="RefSeq" id="WP_281248727.1">
    <property type="nucleotide sequence ID" value="NZ_FOUY01000030.1"/>
</dbReference>